<dbReference type="AlphaFoldDB" id="A0A316G589"/>
<gene>
    <name evidence="1" type="ORF">C7455_1202</name>
</gene>
<evidence type="ECO:0000313" key="2">
    <source>
        <dbReference type="Proteomes" id="UP000245708"/>
    </source>
</evidence>
<accession>A0A316G589</accession>
<sequence length="85" mass="9796">MPGAVVWFIAIQQRCSRAVVICHLLYRIRTWNDRSEIWIRLNTESDLIQVPDISQTTLSFLGHHVLVQHDDCHKIKIAVSAPTHP</sequence>
<reference evidence="1 2" key="1">
    <citation type="submission" date="2018-05" db="EMBL/GenBank/DDBJ databases">
        <title>Genomic Encyclopedia of Type Strains, Phase IV (KMG-IV): sequencing the most valuable type-strain genomes for metagenomic binning, comparative biology and taxonomic classification.</title>
        <authorList>
            <person name="Goeker M."/>
        </authorList>
    </citation>
    <scope>NUCLEOTIDE SEQUENCE [LARGE SCALE GENOMIC DNA]</scope>
    <source>
        <strain evidence="1 2">DSM 16097</strain>
    </source>
</reference>
<proteinExistence type="predicted"/>
<comment type="caution">
    <text evidence="1">The sequence shown here is derived from an EMBL/GenBank/DDBJ whole genome shotgun (WGS) entry which is preliminary data.</text>
</comment>
<keyword evidence="2" id="KW-1185">Reference proteome</keyword>
<protein>
    <submittedName>
        <fullName evidence="1">Uncharacterized protein</fullName>
    </submittedName>
</protein>
<name>A0A316G589_9RHOB</name>
<dbReference type="Proteomes" id="UP000245708">
    <property type="component" value="Unassembled WGS sequence"/>
</dbReference>
<dbReference type="EMBL" id="QGGW01000020">
    <property type="protein sequence ID" value="PWK55106.1"/>
    <property type="molecule type" value="Genomic_DNA"/>
</dbReference>
<evidence type="ECO:0000313" key="1">
    <source>
        <dbReference type="EMBL" id="PWK55106.1"/>
    </source>
</evidence>
<organism evidence="1 2">
    <name type="scientific">Roseicyclus mahoneyensis</name>
    <dbReference type="NCBI Taxonomy" id="164332"/>
    <lineage>
        <taxon>Bacteria</taxon>
        <taxon>Pseudomonadati</taxon>
        <taxon>Pseudomonadota</taxon>
        <taxon>Alphaproteobacteria</taxon>
        <taxon>Rhodobacterales</taxon>
        <taxon>Roseobacteraceae</taxon>
        <taxon>Roseicyclus</taxon>
    </lineage>
</organism>